<dbReference type="InterPro" id="IPR058625">
    <property type="entry name" value="MdtA-like_BSH"/>
</dbReference>
<dbReference type="Gene3D" id="2.40.50.100">
    <property type="match status" value="1"/>
</dbReference>
<name>A0A4Q7W2C8_9BURK</name>
<dbReference type="SUPFAM" id="SSF111369">
    <property type="entry name" value="HlyD-like secretion proteins"/>
    <property type="match status" value="1"/>
</dbReference>
<dbReference type="RefSeq" id="WP_130430500.1">
    <property type="nucleotide sequence ID" value="NZ_SHKP01000004.1"/>
</dbReference>
<evidence type="ECO:0000256" key="2">
    <source>
        <dbReference type="SAM" id="Phobius"/>
    </source>
</evidence>
<comment type="caution">
    <text evidence="4">The sequence shown here is derived from an EMBL/GenBank/DDBJ whole genome shotgun (WGS) entry which is preliminary data.</text>
</comment>
<protein>
    <submittedName>
        <fullName evidence="4">Multidrug resistance efflux pump</fullName>
    </submittedName>
</protein>
<feature type="coiled-coil region" evidence="1">
    <location>
        <begin position="105"/>
        <end position="132"/>
    </location>
</feature>
<keyword evidence="1" id="KW-0175">Coiled coil</keyword>
<dbReference type="Pfam" id="PF25917">
    <property type="entry name" value="BSH_RND"/>
    <property type="match status" value="1"/>
</dbReference>
<keyword evidence="2" id="KW-1133">Transmembrane helix</keyword>
<keyword evidence="2" id="KW-0812">Transmembrane</keyword>
<evidence type="ECO:0000259" key="3">
    <source>
        <dbReference type="Pfam" id="PF25917"/>
    </source>
</evidence>
<keyword evidence="2" id="KW-0472">Membrane</keyword>
<feature type="transmembrane region" description="Helical" evidence="2">
    <location>
        <begin position="31"/>
        <end position="52"/>
    </location>
</feature>
<feature type="domain" description="Multidrug resistance protein MdtA-like barrel-sandwich hybrid" evidence="3">
    <location>
        <begin position="64"/>
        <end position="243"/>
    </location>
</feature>
<dbReference type="PANTHER" id="PTHR30386">
    <property type="entry name" value="MEMBRANE FUSION SUBUNIT OF EMRAB-TOLC MULTIDRUG EFFLUX PUMP"/>
    <property type="match status" value="1"/>
</dbReference>
<dbReference type="Proteomes" id="UP000293671">
    <property type="component" value="Unassembled WGS sequence"/>
</dbReference>
<dbReference type="Gene3D" id="2.40.30.170">
    <property type="match status" value="1"/>
</dbReference>
<accession>A0A4Q7W2C8</accession>
<evidence type="ECO:0000313" key="5">
    <source>
        <dbReference type="Proteomes" id="UP000293671"/>
    </source>
</evidence>
<gene>
    <name evidence="4" type="ORF">EV670_0798</name>
</gene>
<proteinExistence type="predicted"/>
<dbReference type="OrthoDB" id="286173at2"/>
<dbReference type="AlphaFoldDB" id="A0A4Q7W2C8"/>
<feature type="transmembrane region" description="Helical" evidence="2">
    <location>
        <begin position="6"/>
        <end position="24"/>
    </location>
</feature>
<sequence>MEAILLAIYAFFVWLIFIKFKLLPWNITSQVIVVTIPIVGMTVLILTLNVVAPSSTKLRVYRYQVPIVSQVSGRVVEVGVEEGNFAVKRGDMLFRIDATPYELTLNTLKAQLANAEGESKRLNEQLRGAVSSTAAVRANVDLARKRVLQYRDLAASGAGNKFDLEQAEAKLRELESQLAAAVANQAQVQAQLGAVVGGDVASVAKIKSDIALAQWQIEQTVTRSPCDCTVVNLQLRPGVFVTAMPFNNVMTLVERSGQVLAVFGQNELRAVKPGDAAEFAVPTHPGRIFKAKVDSVVWDYSIAQSRVDATGQMPMAAALQAGPSGFTVKFNLADGTEEEVLAAGVSGDVAIYTEHVTMIHIIRKVILRVGSNLNYVIPKLH</sequence>
<evidence type="ECO:0000256" key="1">
    <source>
        <dbReference type="SAM" id="Coils"/>
    </source>
</evidence>
<feature type="coiled-coil region" evidence="1">
    <location>
        <begin position="164"/>
        <end position="191"/>
    </location>
</feature>
<organism evidence="4 5">
    <name type="scientific">Rivibacter subsaxonicus</name>
    <dbReference type="NCBI Taxonomy" id="457575"/>
    <lineage>
        <taxon>Bacteria</taxon>
        <taxon>Pseudomonadati</taxon>
        <taxon>Pseudomonadota</taxon>
        <taxon>Betaproteobacteria</taxon>
        <taxon>Burkholderiales</taxon>
        <taxon>Rivibacter</taxon>
    </lineage>
</organism>
<dbReference type="EMBL" id="SHKP01000004">
    <property type="protein sequence ID" value="RZU02769.1"/>
    <property type="molecule type" value="Genomic_DNA"/>
</dbReference>
<reference evidence="4 5" key="1">
    <citation type="submission" date="2019-02" db="EMBL/GenBank/DDBJ databases">
        <title>Genomic Encyclopedia of Type Strains, Phase IV (KMG-IV): sequencing the most valuable type-strain genomes for metagenomic binning, comparative biology and taxonomic classification.</title>
        <authorList>
            <person name="Goeker M."/>
        </authorList>
    </citation>
    <scope>NUCLEOTIDE SEQUENCE [LARGE SCALE GENOMIC DNA]</scope>
    <source>
        <strain evidence="4 5">DSM 19570</strain>
    </source>
</reference>
<keyword evidence="5" id="KW-1185">Reference proteome</keyword>
<evidence type="ECO:0000313" key="4">
    <source>
        <dbReference type="EMBL" id="RZU02769.1"/>
    </source>
</evidence>
<dbReference type="InterPro" id="IPR050739">
    <property type="entry name" value="MFP"/>
</dbReference>
<dbReference type="SUPFAM" id="SSF56954">
    <property type="entry name" value="Outer membrane efflux proteins (OEP)"/>
    <property type="match status" value="1"/>
</dbReference>